<evidence type="ECO:0000313" key="1">
    <source>
        <dbReference type="EMBL" id="MFC5293360.1"/>
    </source>
</evidence>
<organism evidence="1 2">
    <name type="scientific">Bosea minatitlanensis</name>
    <dbReference type="NCBI Taxonomy" id="128782"/>
    <lineage>
        <taxon>Bacteria</taxon>
        <taxon>Pseudomonadati</taxon>
        <taxon>Pseudomonadota</taxon>
        <taxon>Alphaproteobacteria</taxon>
        <taxon>Hyphomicrobiales</taxon>
        <taxon>Boseaceae</taxon>
        <taxon>Bosea</taxon>
    </lineage>
</organism>
<dbReference type="RefSeq" id="WP_260349484.1">
    <property type="nucleotide sequence ID" value="NZ_JAOAOS010000017.1"/>
</dbReference>
<gene>
    <name evidence="1" type="ORF">ACFPK2_10210</name>
</gene>
<name>A0ABW0F673_9HYPH</name>
<keyword evidence="2" id="KW-1185">Reference proteome</keyword>
<sequence>MSKVKATAQRALPGHGIGLLIIDGGPELQFLISLARDAYYSEVVGKSAREQFSAMTEFWANIGAMTAGCSFIPHQEQSASCVSTSPKVQVQALPNRLPASPWRAHPPSSSGG</sequence>
<dbReference type="EMBL" id="JBHSLI010000003">
    <property type="protein sequence ID" value="MFC5293360.1"/>
    <property type="molecule type" value="Genomic_DNA"/>
</dbReference>
<comment type="caution">
    <text evidence="1">The sequence shown here is derived from an EMBL/GenBank/DDBJ whole genome shotgun (WGS) entry which is preliminary data.</text>
</comment>
<proteinExistence type="predicted"/>
<protein>
    <submittedName>
        <fullName evidence="1">Uncharacterized protein</fullName>
    </submittedName>
</protein>
<reference evidence="2" key="1">
    <citation type="journal article" date="2019" name="Int. J. Syst. Evol. Microbiol.">
        <title>The Global Catalogue of Microorganisms (GCM) 10K type strain sequencing project: providing services to taxonomists for standard genome sequencing and annotation.</title>
        <authorList>
            <consortium name="The Broad Institute Genomics Platform"/>
            <consortium name="The Broad Institute Genome Sequencing Center for Infectious Disease"/>
            <person name="Wu L."/>
            <person name="Ma J."/>
        </authorList>
    </citation>
    <scope>NUCLEOTIDE SEQUENCE [LARGE SCALE GENOMIC DNA]</scope>
    <source>
        <strain evidence="2">CGMCC 1.15643</strain>
    </source>
</reference>
<dbReference type="Proteomes" id="UP001595976">
    <property type="component" value="Unassembled WGS sequence"/>
</dbReference>
<evidence type="ECO:0000313" key="2">
    <source>
        <dbReference type="Proteomes" id="UP001595976"/>
    </source>
</evidence>
<accession>A0ABW0F673</accession>